<keyword evidence="3" id="KW-1185">Reference proteome</keyword>
<dbReference type="Proteomes" id="UP001328107">
    <property type="component" value="Unassembled WGS sequence"/>
</dbReference>
<sequence>MLLLILSRSSLFLVPAPGLCLSPFSFQSQLFLLQGNCQCQTVVIGGVWEGRGNHRSPILPHTPIRIHLLESTIREYRASLIDIDQGLEDKSIESYESHICEEHEQSTAILSDSGEMIVSKHYRHSSFSHIILQLFNTFEC</sequence>
<proteinExistence type="predicted"/>
<organism evidence="2 3">
    <name type="scientific">Pristionchus mayeri</name>
    <dbReference type="NCBI Taxonomy" id="1317129"/>
    <lineage>
        <taxon>Eukaryota</taxon>
        <taxon>Metazoa</taxon>
        <taxon>Ecdysozoa</taxon>
        <taxon>Nematoda</taxon>
        <taxon>Chromadorea</taxon>
        <taxon>Rhabditida</taxon>
        <taxon>Rhabditina</taxon>
        <taxon>Diplogasteromorpha</taxon>
        <taxon>Diplogasteroidea</taxon>
        <taxon>Neodiplogasteridae</taxon>
        <taxon>Pristionchus</taxon>
    </lineage>
</organism>
<evidence type="ECO:0000313" key="3">
    <source>
        <dbReference type="Proteomes" id="UP001328107"/>
    </source>
</evidence>
<evidence type="ECO:0000256" key="1">
    <source>
        <dbReference type="SAM" id="SignalP"/>
    </source>
</evidence>
<feature type="chain" id="PRO_5042857632" evidence="1">
    <location>
        <begin position="21"/>
        <end position="140"/>
    </location>
</feature>
<dbReference type="EMBL" id="BTRK01000004">
    <property type="protein sequence ID" value="GMR48073.1"/>
    <property type="molecule type" value="Genomic_DNA"/>
</dbReference>
<keyword evidence="1" id="KW-0732">Signal</keyword>
<accession>A0AAN5I193</accession>
<dbReference type="AlphaFoldDB" id="A0AAN5I193"/>
<reference evidence="3" key="1">
    <citation type="submission" date="2022-10" db="EMBL/GenBank/DDBJ databases">
        <title>Genome assembly of Pristionchus species.</title>
        <authorList>
            <person name="Yoshida K."/>
            <person name="Sommer R.J."/>
        </authorList>
    </citation>
    <scope>NUCLEOTIDE SEQUENCE [LARGE SCALE GENOMIC DNA]</scope>
    <source>
        <strain evidence="3">RS5460</strain>
    </source>
</reference>
<feature type="signal peptide" evidence="1">
    <location>
        <begin position="1"/>
        <end position="20"/>
    </location>
</feature>
<evidence type="ECO:0000313" key="2">
    <source>
        <dbReference type="EMBL" id="GMR48073.1"/>
    </source>
</evidence>
<comment type="caution">
    <text evidence="2">The sequence shown here is derived from an EMBL/GenBank/DDBJ whole genome shotgun (WGS) entry which is preliminary data.</text>
</comment>
<name>A0AAN5I193_9BILA</name>
<gene>
    <name evidence="2" type="ORF">PMAYCL1PPCAC_18268</name>
</gene>
<protein>
    <submittedName>
        <fullName evidence="2">Uncharacterized protein</fullName>
    </submittedName>
</protein>